<accession>A0A0N4XFE9</accession>
<keyword evidence="1" id="KW-0472">Membrane</keyword>
<dbReference type="WBParaSite" id="NBR_0000125101-mRNA-1">
    <property type="protein sequence ID" value="NBR_0000125101-mRNA-1"/>
    <property type="gene ID" value="NBR_0000125101"/>
</dbReference>
<evidence type="ECO:0000313" key="4">
    <source>
        <dbReference type="Proteomes" id="UP000271162"/>
    </source>
</evidence>
<dbReference type="STRING" id="27835.A0A0N4XFE9"/>
<dbReference type="AlphaFoldDB" id="A0A0N4XFE9"/>
<dbReference type="PANTHER" id="PTHR22989">
    <property type="entry name" value="UNCHARACTERIZED DUF13 C.ELEGANS"/>
    <property type="match status" value="1"/>
</dbReference>
<reference evidence="3 4" key="2">
    <citation type="submission" date="2018-11" db="EMBL/GenBank/DDBJ databases">
        <authorList>
            <consortium name="Pathogen Informatics"/>
        </authorList>
    </citation>
    <scope>NUCLEOTIDE SEQUENCE [LARGE SCALE GENOMIC DNA]</scope>
</reference>
<keyword evidence="1" id="KW-0812">Transmembrane</keyword>
<evidence type="ECO:0000313" key="3">
    <source>
        <dbReference type="EMBL" id="VDL64581.1"/>
    </source>
</evidence>
<dbReference type="PANTHER" id="PTHR22989:SF3">
    <property type="entry name" value="METHYLTRANSFERASE FKBM DOMAIN-CONTAINING PROTEIN"/>
    <property type="match status" value="1"/>
</dbReference>
<evidence type="ECO:0000259" key="2">
    <source>
        <dbReference type="Pfam" id="PF05050"/>
    </source>
</evidence>
<dbReference type="EMBL" id="UYSL01000909">
    <property type="protein sequence ID" value="VDL64581.1"/>
    <property type="molecule type" value="Genomic_DNA"/>
</dbReference>
<gene>
    <name evidence="3" type="ORF">NBR_LOCUS1252</name>
</gene>
<protein>
    <submittedName>
        <fullName evidence="5">Methyltransf_21 domain-containing protein</fullName>
    </submittedName>
</protein>
<evidence type="ECO:0000256" key="1">
    <source>
        <dbReference type="SAM" id="Phobius"/>
    </source>
</evidence>
<proteinExistence type="predicted"/>
<dbReference type="Proteomes" id="UP000271162">
    <property type="component" value="Unassembled WGS sequence"/>
</dbReference>
<name>A0A0N4XFE9_NIPBR</name>
<dbReference type="Pfam" id="PF05050">
    <property type="entry name" value="Methyltransf_21"/>
    <property type="match status" value="1"/>
</dbReference>
<sequence>MSSSTSNHHESDNDTNQLDAFCTPYTLYILVLIYVLVSIMTDRGLWSKTPMIVNQCSQRRFLRIRGFSNADEIKAFSSTRLCSMVTLGVGRDVEVEVKMKKMMPECSFFGADPVREPNEQLFETFVDQLMIDTEWAEYDILPYLLKSGDLENTGVVLCQVNVEIHRPNYEQKVQFFEFFLELLDDRRYTPLVAETMLGHTRLYLLNHENKECRYRYA</sequence>
<feature type="domain" description="Methyltransferase FkbM" evidence="2">
    <location>
        <begin position="122"/>
        <end position="195"/>
    </location>
</feature>
<organism evidence="5">
    <name type="scientific">Nippostrongylus brasiliensis</name>
    <name type="common">Rat hookworm</name>
    <dbReference type="NCBI Taxonomy" id="27835"/>
    <lineage>
        <taxon>Eukaryota</taxon>
        <taxon>Metazoa</taxon>
        <taxon>Ecdysozoa</taxon>
        <taxon>Nematoda</taxon>
        <taxon>Chromadorea</taxon>
        <taxon>Rhabditida</taxon>
        <taxon>Rhabditina</taxon>
        <taxon>Rhabditomorpha</taxon>
        <taxon>Strongyloidea</taxon>
        <taxon>Heligmosomidae</taxon>
        <taxon>Nippostrongylus</taxon>
    </lineage>
</organism>
<keyword evidence="1" id="KW-1133">Transmembrane helix</keyword>
<keyword evidence="4" id="KW-1185">Reference proteome</keyword>
<reference evidence="5" key="1">
    <citation type="submission" date="2017-02" db="UniProtKB">
        <authorList>
            <consortium name="WormBaseParasite"/>
        </authorList>
    </citation>
    <scope>IDENTIFICATION</scope>
</reference>
<feature type="transmembrane region" description="Helical" evidence="1">
    <location>
        <begin position="25"/>
        <end position="41"/>
    </location>
</feature>
<evidence type="ECO:0000313" key="5">
    <source>
        <dbReference type="WBParaSite" id="NBR_0000125101-mRNA-1"/>
    </source>
</evidence>
<dbReference type="InterPro" id="IPR006342">
    <property type="entry name" value="FkbM_mtfrase"/>
</dbReference>